<feature type="chain" id="PRO_5042829148" description="ABC-type xenobiotic transporter" evidence="15">
    <location>
        <begin position="20"/>
        <end position="1651"/>
    </location>
</feature>
<evidence type="ECO:0000256" key="11">
    <source>
        <dbReference type="ARBA" id="ARBA00023136"/>
    </source>
</evidence>
<dbReference type="InterPro" id="IPR036640">
    <property type="entry name" value="ABC1_TM_sf"/>
</dbReference>
<keyword evidence="6" id="KW-0677">Repeat</keyword>
<dbReference type="InterPro" id="IPR011527">
    <property type="entry name" value="ABC1_TM_dom"/>
</dbReference>
<evidence type="ECO:0000313" key="19">
    <source>
        <dbReference type="Proteomes" id="UP001353858"/>
    </source>
</evidence>
<feature type="domain" description="ABC transporter" evidence="16">
    <location>
        <begin position="1411"/>
        <end position="1649"/>
    </location>
</feature>
<dbReference type="InterPro" id="IPR039421">
    <property type="entry name" value="Type_1_exporter"/>
</dbReference>
<evidence type="ECO:0000256" key="7">
    <source>
        <dbReference type="ARBA" id="ARBA00022741"/>
    </source>
</evidence>
<dbReference type="FunFam" id="1.20.1560.10:FF:000009">
    <property type="entry name" value="ABC transporter B family member 1"/>
    <property type="match status" value="1"/>
</dbReference>
<dbReference type="CDD" id="cd03249">
    <property type="entry name" value="ABC_MTABC3_MDL1_MDL2"/>
    <property type="match status" value="2"/>
</dbReference>
<keyword evidence="10 14" id="KW-1133">Transmembrane helix</keyword>
<keyword evidence="9" id="KW-1278">Translocase</keyword>
<dbReference type="GO" id="GO:0015421">
    <property type="term" value="F:ABC-type oligopeptide transporter activity"/>
    <property type="evidence" value="ECO:0007669"/>
    <property type="project" value="TreeGrafter"/>
</dbReference>
<feature type="domain" description="ABC transmembrane type-1" evidence="17">
    <location>
        <begin position="448"/>
        <end position="750"/>
    </location>
</feature>
<dbReference type="GO" id="GO:0090374">
    <property type="term" value="P:oligopeptide export from mitochondrion"/>
    <property type="evidence" value="ECO:0007669"/>
    <property type="project" value="TreeGrafter"/>
</dbReference>
<organism evidence="18 19">
    <name type="scientific">Aquatica leii</name>
    <dbReference type="NCBI Taxonomy" id="1421715"/>
    <lineage>
        <taxon>Eukaryota</taxon>
        <taxon>Metazoa</taxon>
        <taxon>Ecdysozoa</taxon>
        <taxon>Arthropoda</taxon>
        <taxon>Hexapoda</taxon>
        <taxon>Insecta</taxon>
        <taxon>Pterygota</taxon>
        <taxon>Neoptera</taxon>
        <taxon>Endopterygota</taxon>
        <taxon>Coleoptera</taxon>
        <taxon>Polyphaga</taxon>
        <taxon>Elateriformia</taxon>
        <taxon>Elateroidea</taxon>
        <taxon>Lampyridae</taxon>
        <taxon>Luciolinae</taxon>
        <taxon>Aquatica</taxon>
    </lineage>
</organism>
<dbReference type="GO" id="GO:0005743">
    <property type="term" value="C:mitochondrial inner membrane"/>
    <property type="evidence" value="ECO:0007669"/>
    <property type="project" value="TreeGrafter"/>
</dbReference>
<keyword evidence="5 14" id="KW-0812">Transmembrane</keyword>
<reference evidence="19" key="1">
    <citation type="submission" date="2023-01" db="EMBL/GenBank/DDBJ databases">
        <title>Key to firefly adult light organ development and bioluminescence: homeobox transcription factors regulate luciferase expression and transportation to peroxisome.</title>
        <authorList>
            <person name="Fu X."/>
        </authorList>
    </citation>
    <scope>NUCLEOTIDE SEQUENCE [LARGE SCALE GENOMIC DNA]</scope>
</reference>
<feature type="transmembrane region" description="Helical" evidence="14">
    <location>
        <begin position="1086"/>
        <end position="1111"/>
    </location>
</feature>
<gene>
    <name evidence="18" type="ORF">RN001_015237</name>
</gene>
<dbReference type="Gene3D" id="1.20.1560.10">
    <property type="entry name" value="ABC transporter type 1, transmembrane domain"/>
    <property type="match status" value="1"/>
</dbReference>
<dbReference type="SMART" id="SM00382">
    <property type="entry name" value="AAA"/>
    <property type="match status" value="2"/>
</dbReference>
<comment type="similarity">
    <text evidence="2">Belongs to the ABC transporter superfamily. ABCB family. Multidrug resistance exporter (TC 3.A.1.201) subfamily.</text>
</comment>
<keyword evidence="8" id="KW-0067">ATP-binding</keyword>
<dbReference type="PROSITE" id="PS00211">
    <property type="entry name" value="ABC_TRANSPORTER_1"/>
    <property type="match status" value="2"/>
</dbReference>
<evidence type="ECO:0000256" key="9">
    <source>
        <dbReference type="ARBA" id="ARBA00022967"/>
    </source>
</evidence>
<dbReference type="Gene3D" id="1.10.287.70">
    <property type="match status" value="1"/>
</dbReference>
<dbReference type="GO" id="GO:0016887">
    <property type="term" value="F:ATP hydrolysis activity"/>
    <property type="evidence" value="ECO:0007669"/>
    <property type="project" value="InterPro"/>
</dbReference>
<feature type="domain" description="ABC transporter" evidence="16">
    <location>
        <begin position="785"/>
        <end position="1021"/>
    </location>
</feature>
<keyword evidence="15" id="KW-0732">Signal</keyword>
<comment type="caution">
    <text evidence="18">The sequence shown here is derived from an EMBL/GenBank/DDBJ whole genome shotgun (WGS) entry which is preliminary data.</text>
</comment>
<feature type="transmembrane region" description="Helical" evidence="14">
    <location>
        <begin position="684"/>
        <end position="707"/>
    </location>
</feature>
<feature type="transmembrane region" description="Helical" evidence="14">
    <location>
        <begin position="353"/>
        <end position="371"/>
    </location>
</feature>
<feature type="transmembrane region" description="Helical" evidence="14">
    <location>
        <begin position="445"/>
        <end position="466"/>
    </location>
</feature>
<evidence type="ECO:0000256" key="1">
    <source>
        <dbReference type="ARBA" id="ARBA00004141"/>
    </source>
</evidence>
<dbReference type="Pfam" id="PF00664">
    <property type="entry name" value="ABC_membrane"/>
    <property type="match status" value="2"/>
</dbReference>
<feature type="transmembrane region" description="Helical" evidence="14">
    <location>
        <begin position="502"/>
        <end position="529"/>
    </location>
</feature>
<feature type="transmembrane region" description="Helical" evidence="14">
    <location>
        <begin position="1210"/>
        <end position="1228"/>
    </location>
</feature>
<dbReference type="FunFam" id="3.40.50.300:FF:000205">
    <property type="entry name" value="ABC transporter B family member 4"/>
    <property type="match status" value="1"/>
</dbReference>
<feature type="transmembrane region" description="Helical" evidence="14">
    <location>
        <begin position="1234"/>
        <end position="1251"/>
    </location>
</feature>
<dbReference type="GO" id="GO:0017085">
    <property type="term" value="P:response to insecticide"/>
    <property type="evidence" value="ECO:0007669"/>
    <property type="project" value="UniProtKB-ARBA"/>
</dbReference>
<evidence type="ECO:0000256" key="15">
    <source>
        <dbReference type="SAM" id="SignalP"/>
    </source>
</evidence>
<feature type="signal peptide" evidence="15">
    <location>
        <begin position="1"/>
        <end position="19"/>
    </location>
</feature>
<dbReference type="InterPro" id="IPR017871">
    <property type="entry name" value="ABC_transporter-like_CS"/>
</dbReference>
<evidence type="ECO:0000256" key="5">
    <source>
        <dbReference type="ARBA" id="ARBA00022692"/>
    </source>
</evidence>
<dbReference type="PROSITE" id="PS50929">
    <property type="entry name" value="ABC_TM1F"/>
    <property type="match status" value="2"/>
</dbReference>
<comment type="catalytic activity">
    <reaction evidence="13">
        <text>ATP + H2O + xenobioticSide 1 = ADP + phosphate + xenobioticSide 2.</text>
        <dbReference type="EC" id="7.6.2.2"/>
    </reaction>
</comment>
<name>A0AAN7SL18_9COLE</name>
<dbReference type="GO" id="GO:0097254">
    <property type="term" value="P:renal tubular secretion"/>
    <property type="evidence" value="ECO:0007669"/>
    <property type="project" value="UniProtKB-ARBA"/>
</dbReference>
<keyword evidence="4" id="KW-0813">Transport</keyword>
<dbReference type="InterPro" id="IPR027417">
    <property type="entry name" value="P-loop_NTPase"/>
</dbReference>
<dbReference type="InterPro" id="IPR003593">
    <property type="entry name" value="AAA+_ATPase"/>
</dbReference>
<dbReference type="Pfam" id="PF00005">
    <property type="entry name" value="ABC_tran"/>
    <property type="match status" value="2"/>
</dbReference>
<dbReference type="CDD" id="cd18578">
    <property type="entry name" value="ABC_6TM_Pgp_ABCB1_D2_like"/>
    <property type="match status" value="1"/>
</dbReference>
<dbReference type="GO" id="GO:0008559">
    <property type="term" value="F:ABC-type xenobiotic transporter activity"/>
    <property type="evidence" value="ECO:0007669"/>
    <property type="project" value="UniProtKB-EC"/>
</dbReference>
<dbReference type="FunFam" id="3.40.50.300:FF:000479">
    <property type="entry name" value="Multidrug resistance protein 1A"/>
    <property type="match status" value="1"/>
</dbReference>
<accession>A0AAN7SL18</accession>
<dbReference type="EC" id="7.6.2.2" evidence="3"/>
<feature type="domain" description="ABC transmembrane type-1" evidence="17">
    <location>
        <begin position="1090"/>
        <end position="1377"/>
    </location>
</feature>
<evidence type="ECO:0000256" key="3">
    <source>
        <dbReference type="ARBA" id="ARBA00012191"/>
    </source>
</evidence>
<evidence type="ECO:0000256" key="4">
    <source>
        <dbReference type="ARBA" id="ARBA00022448"/>
    </source>
</evidence>
<feature type="transmembrane region" description="Helical" evidence="14">
    <location>
        <begin position="297"/>
        <end position="316"/>
    </location>
</feature>
<dbReference type="InterPro" id="IPR003439">
    <property type="entry name" value="ABC_transporter-like_ATP-bd"/>
</dbReference>
<evidence type="ECO:0000259" key="17">
    <source>
        <dbReference type="PROSITE" id="PS50929"/>
    </source>
</evidence>
<keyword evidence="7" id="KW-0547">Nucleotide-binding</keyword>
<dbReference type="SUPFAM" id="SSF90123">
    <property type="entry name" value="ABC transporter transmembrane region"/>
    <property type="match status" value="2"/>
</dbReference>
<evidence type="ECO:0000256" key="2">
    <source>
        <dbReference type="ARBA" id="ARBA00007577"/>
    </source>
</evidence>
<evidence type="ECO:0000256" key="8">
    <source>
        <dbReference type="ARBA" id="ARBA00022840"/>
    </source>
</evidence>
<dbReference type="Proteomes" id="UP001353858">
    <property type="component" value="Unassembled WGS sequence"/>
</dbReference>
<feature type="transmembrane region" description="Helical" evidence="14">
    <location>
        <begin position="328"/>
        <end position="347"/>
    </location>
</feature>
<dbReference type="EMBL" id="JARPUR010000007">
    <property type="protein sequence ID" value="KAK4873208.1"/>
    <property type="molecule type" value="Genomic_DNA"/>
</dbReference>
<keyword evidence="19" id="KW-1185">Reference proteome</keyword>
<dbReference type="SUPFAM" id="SSF52540">
    <property type="entry name" value="P-loop containing nucleoside triphosphate hydrolases"/>
    <property type="match status" value="2"/>
</dbReference>
<feature type="transmembrane region" description="Helical" evidence="14">
    <location>
        <begin position="1317"/>
        <end position="1342"/>
    </location>
</feature>
<comment type="subcellular location">
    <subcellularLocation>
        <location evidence="1">Membrane</location>
        <topology evidence="1">Multi-pass membrane protein</topology>
    </subcellularLocation>
</comment>
<keyword evidence="12" id="KW-0325">Glycoprotein</keyword>
<dbReference type="CDD" id="cd18577">
    <property type="entry name" value="ABC_6TM_Pgp_ABCB1_D1_like"/>
    <property type="match status" value="1"/>
</dbReference>
<dbReference type="PANTHER" id="PTHR43394">
    <property type="entry name" value="ATP-DEPENDENT PERMEASE MDL1, MITOCHONDRIAL"/>
    <property type="match status" value="1"/>
</dbReference>
<sequence length="1651" mass="185303">MSRFVIMALVMFSYKPVFSTLLAPAENFSECMVKLASIVFEGNSTFAYFFDDKIDFYTSLPSNYCYMFVDIKKPLVYTGGYVDNFIININSVNNLRKTLAYLGKIQIWKRSLLTAPFLIVTLYKNVSELFELMWDQSVLNVIVMDASNFVVYQSNPHSTQNDCGKQATALKSCPCNSLENITFKRTQFNGCPISLIDTDKRYNTYAIPTSKLALHFIHLVSSHFNLTVNHQIIKQNQTLPYGLFRGTAITVFIGLDIPINGYISTELFYTLENIWLVPLPKEMSSIEALLHIFKTELWILVIVTVIFTIFICWTMTRLVQKQCGFEDLCNIAIGLVCVTIWGNISKMPKNNKIRFVIVTYIIYAVHIQTAYTSGLIKVLTLPHNCGKSDCFSKRETMDDKSDERTKLLDTGFNRKPPTKRKKLESGYPPISFFKLYKYSSLTDKFLLITGALLAMVSGISFSLFAINIGNATSVLIEFVQSVNENSTDEEVDEAGESLHEGLFNFVIVNCTLAGIILVCTYFATLIFNYTALNQTFKIRDLFLRSILNQDVGWHDVNQTGDFSSRIADDLKKIEEGIGEKVSMFLYFASVFLTCLIQALLMGWELALVCMLSLPVTATSMAFVSYVTSKFTLQEMTAYGAAGAVAEEVFSAIRTVTAFGGEKKEEKRYNKSLTFACINNIKRSLYNGICIGTMFFSMYACFALGFWYGVQKILADKQNYSVTAMVTVFFSMSMGTWCLSTALPYLEIFAMAKGAAVRIFDIMATEPVINASKNNGMVYEKVQGKITFENVHFSYPARLGVKVLENYNLTINPGETVALVGSSGCGKSTCLQLIQRYYDPEFGNVLIDNFNLAELDLSWIRSHIGVVGQEPILFDTTIAENIRLGCENATKKDIEAAAQKANAHNFIEAFPQKYETLVGQRGTQLSGGQKQRIAIARALVRKPSILLLDEATSALDTTSEAIVQAALDAVSTECTTIIIAHRLSTIKQADRIVVMSEGRVQEEGTHQDLLQKKGVYFAMVMAQIPHETFKQKVPVQASLTTPELDEETIVENEEQIQKFNLPEVVQQTENLHRYSIWPIIKYNLPEWWAILLGCISSLVNGAGIPIYAIIFGRIMRVLAWDNDASIRHETAFFSYMFLTIAVALGIASFLQTYMFGIAGEKLTMRLRSKMFQCYLSQDMSYFDRAENSVGTLCTNLSKETANLQGATGQRISTILTSLSTVIFTLWTSFYFEWRVTLASLCIAPFIAAAYFWETKLITQDDEANYKTLQYSTKIAVEAINQIRTVASLGCEKRFYKLYMREISLYQEKFNRNSHYHGIVYGLSRGLIFFAYAVVLCYGSILMMNNNLDYYRVLIVSEGITLSAWALGQALAFTPNFQKGVTAANRISQILNQVPLVRHGSNNLDETWKYPNVEYNNVHFSYPSRPKALVLKDFDMKIFEGKVIALVGPSGCGKSTIVQLLVRFYDPTVGTITVDHTPIQEMHLSALRSQVGVVSQEPVLFSLSIADNISYGDNTRVVPENEIIEAARKANIHDFIVTLPLGYDTKLGEKGTQLSGGQKQRIAIARALIRNPKILLLDEATSALDSESEMIVQEALDNAKKGRTCIIIAHRLNTIQDADLICVISHGQIVEMGSHSELLNLRGLYHDFCNCQL</sequence>
<dbReference type="PANTHER" id="PTHR43394:SF27">
    <property type="entry name" value="ATP-DEPENDENT TRANSLOCASE ABCB1-LIKE"/>
    <property type="match status" value="1"/>
</dbReference>
<feature type="transmembrane region" description="Helical" evidence="14">
    <location>
        <begin position="719"/>
        <end position="742"/>
    </location>
</feature>
<protein>
    <recommendedName>
        <fullName evidence="3">ABC-type xenobiotic transporter</fullName>
        <ecNumber evidence="3">7.6.2.2</ecNumber>
    </recommendedName>
</protein>
<evidence type="ECO:0000259" key="16">
    <source>
        <dbReference type="PROSITE" id="PS50893"/>
    </source>
</evidence>
<feature type="transmembrane region" description="Helical" evidence="14">
    <location>
        <begin position="1131"/>
        <end position="1158"/>
    </location>
</feature>
<evidence type="ECO:0000256" key="12">
    <source>
        <dbReference type="ARBA" id="ARBA00023180"/>
    </source>
</evidence>
<feature type="transmembrane region" description="Helical" evidence="14">
    <location>
        <begin position="581"/>
        <end position="599"/>
    </location>
</feature>
<evidence type="ECO:0000256" key="13">
    <source>
        <dbReference type="ARBA" id="ARBA00034018"/>
    </source>
</evidence>
<keyword evidence="11 14" id="KW-0472">Membrane</keyword>
<dbReference type="PROSITE" id="PS50893">
    <property type="entry name" value="ABC_TRANSPORTER_2"/>
    <property type="match status" value="2"/>
</dbReference>
<feature type="transmembrane region" description="Helical" evidence="14">
    <location>
        <begin position="605"/>
        <end position="626"/>
    </location>
</feature>
<evidence type="ECO:0000256" key="10">
    <source>
        <dbReference type="ARBA" id="ARBA00022989"/>
    </source>
</evidence>
<evidence type="ECO:0000313" key="18">
    <source>
        <dbReference type="EMBL" id="KAK4873208.1"/>
    </source>
</evidence>
<evidence type="ECO:0000256" key="14">
    <source>
        <dbReference type="SAM" id="Phobius"/>
    </source>
</evidence>
<dbReference type="Gene3D" id="3.40.50.300">
    <property type="entry name" value="P-loop containing nucleotide triphosphate hydrolases"/>
    <property type="match status" value="2"/>
</dbReference>
<proteinExistence type="inferred from homology"/>
<dbReference type="GO" id="GO:0005524">
    <property type="term" value="F:ATP binding"/>
    <property type="evidence" value="ECO:0007669"/>
    <property type="project" value="UniProtKB-KW"/>
</dbReference>
<evidence type="ECO:0000256" key="6">
    <source>
        <dbReference type="ARBA" id="ARBA00022737"/>
    </source>
</evidence>